<dbReference type="InterPro" id="IPR050596">
    <property type="entry name" value="AspAT/PAT-like"/>
</dbReference>
<dbReference type="InterPro" id="IPR004838">
    <property type="entry name" value="NHTrfase_class1_PyrdxlP-BS"/>
</dbReference>
<comment type="cofactor">
    <cofactor evidence="1 6">
        <name>pyridoxal 5'-phosphate</name>
        <dbReference type="ChEBI" id="CHEBI:597326"/>
    </cofactor>
</comment>
<dbReference type="PANTHER" id="PTHR46383:SF1">
    <property type="entry name" value="ASPARTATE AMINOTRANSFERASE"/>
    <property type="match status" value="1"/>
</dbReference>
<dbReference type="FunFam" id="3.40.640.10:FF:000033">
    <property type="entry name" value="Aspartate aminotransferase"/>
    <property type="match status" value="1"/>
</dbReference>
<dbReference type="SUPFAM" id="SSF53383">
    <property type="entry name" value="PLP-dependent transferases"/>
    <property type="match status" value="1"/>
</dbReference>
<sequence>MEHHISQRVRAITPSATVAMDTKTKALIQQGKPVINMSVGEPDFQPPEAASLAGIKAIVTGLTKYTAVAGMMELRKAIARKLQVENGLAYTPEQIIVSSGAKQSLYNIFLTICEPGDEVILPAPYWVSYPEQIRLAGAVPVIIPTDESSGFKVTPEQLRQAITSKTRAFLLNSPSNPTGAVYNEEELRAIGQVLRDHDLYIVTDEIYEKLVYGVAHVSLPAVCPDLMERTLVVNGFSKAFAMTGYRLGYVAGPREIIQAMTSLQSHSSHSPSTITQVAGIAALDAFNPAVVAEFRRRRDALIAGLREIPGIACTVPEGAFYAFPNVARLFGKAYEGVVIDSAAKFSELLLEHELVATVPGESFGAPNNVRLSYATAYEDVVAAVERIQRFVRALR</sequence>
<evidence type="ECO:0000313" key="9">
    <source>
        <dbReference type="Proteomes" id="UP000637695"/>
    </source>
</evidence>
<keyword evidence="4 6" id="KW-0808">Transferase</keyword>
<evidence type="ECO:0000256" key="2">
    <source>
        <dbReference type="ARBA" id="ARBA00007441"/>
    </source>
</evidence>
<dbReference type="InterPro" id="IPR015422">
    <property type="entry name" value="PyrdxlP-dep_Trfase_small"/>
</dbReference>
<dbReference type="Gene3D" id="3.40.640.10">
    <property type="entry name" value="Type I PLP-dependent aspartate aminotransferase-like (Major domain)"/>
    <property type="match status" value="1"/>
</dbReference>
<comment type="similarity">
    <text evidence="2 6">Belongs to the class-I pyridoxal-phosphate-dependent aminotransferase family.</text>
</comment>
<dbReference type="InterPro" id="IPR015424">
    <property type="entry name" value="PyrdxlP-dep_Trfase"/>
</dbReference>
<proteinExistence type="inferred from homology"/>
<organism evidence="8 9">
    <name type="scientific">Alicyclobacillus cellulosilyticus</name>
    <dbReference type="NCBI Taxonomy" id="1003997"/>
    <lineage>
        <taxon>Bacteria</taxon>
        <taxon>Bacillati</taxon>
        <taxon>Bacillota</taxon>
        <taxon>Bacilli</taxon>
        <taxon>Bacillales</taxon>
        <taxon>Alicyclobacillaceae</taxon>
        <taxon>Alicyclobacillus</taxon>
    </lineage>
</organism>
<dbReference type="RefSeq" id="WP_188881537.1">
    <property type="nucleotide sequence ID" value="NZ_BMOY01000011.1"/>
</dbReference>
<dbReference type="GO" id="GO:0008483">
    <property type="term" value="F:transaminase activity"/>
    <property type="evidence" value="ECO:0007669"/>
    <property type="project" value="UniProtKB-KW"/>
</dbReference>
<dbReference type="Proteomes" id="UP000637695">
    <property type="component" value="Unassembled WGS sequence"/>
</dbReference>
<dbReference type="PANTHER" id="PTHR46383">
    <property type="entry name" value="ASPARTATE AMINOTRANSFERASE"/>
    <property type="match status" value="1"/>
</dbReference>
<comment type="caution">
    <text evidence="8">The sequence shown here is derived from an EMBL/GenBank/DDBJ whole genome shotgun (WGS) entry which is preliminary data.</text>
</comment>
<keyword evidence="5" id="KW-0663">Pyridoxal phosphate</keyword>
<dbReference type="AlphaFoldDB" id="A0A917NID4"/>
<dbReference type="Pfam" id="PF00155">
    <property type="entry name" value="Aminotran_1_2"/>
    <property type="match status" value="1"/>
</dbReference>
<keyword evidence="9" id="KW-1185">Reference proteome</keyword>
<protein>
    <recommendedName>
        <fullName evidence="6">Aminotransferase</fullName>
        <ecNumber evidence="6">2.6.1.-</ecNumber>
    </recommendedName>
</protein>
<evidence type="ECO:0000256" key="4">
    <source>
        <dbReference type="ARBA" id="ARBA00022679"/>
    </source>
</evidence>
<evidence type="ECO:0000256" key="6">
    <source>
        <dbReference type="RuleBase" id="RU000481"/>
    </source>
</evidence>
<dbReference type="PROSITE" id="PS00105">
    <property type="entry name" value="AA_TRANSFER_CLASS_1"/>
    <property type="match status" value="1"/>
</dbReference>
<dbReference type="GO" id="GO:0006520">
    <property type="term" value="P:amino acid metabolic process"/>
    <property type="evidence" value="ECO:0007669"/>
    <property type="project" value="InterPro"/>
</dbReference>
<evidence type="ECO:0000256" key="1">
    <source>
        <dbReference type="ARBA" id="ARBA00001933"/>
    </source>
</evidence>
<gene>
    <name evidence="8" type="ORF">GCM10010885_10100</name>
</gene>
<keyword evidence="3 6" id="KW-0032">Aminotransferase</keyword>
<evidence type="ECO:0000256" key="5">
    <source>
        <dbReference type="ARBA" id="ARBA00022898"/>
    </source>
</evidence>
<dbReference type="EC" id="2.6.1.-" evidence="6"/>
<reference evidence="8" key="2">
    <citation type="submission" date="2020-09" db="EMBL/GenBank/DDBJ databases">
        <authorList>
            <person name="Sun Q."/>
            <person name="Ohkuma M."/>
        </authorList>
    </citation>
    <scope>NUCLEOTIDE SEQUENCE</scope>
    <source>
        <strain evidence="8">JCM 18487</strain>
    </source>
</reference>
<name>A0A917NID4_9BACL</name>
<dbReference type="InterPro" id="IPR015421">
    <property type="entry name" value="PyrdxlP-dep_Trfase_major"/>
</dbReference>
<dbReference type="Gene3D" id="3.90.1150.10">
    <property type="entry name" value="Aspartate Aminotransferase, domain 1"/>
    <property type="match status" value="1"/>
</dbReference>
<evidence type="ECO:0000259" key="7">
    <source>
        <dbReference type="Pfam" id="PF00155"/>
    </source>
</evidence>
<reference evidence="8" key="1">
    <citation type="journal article" date="2014" name="Int. J. Syst. Evol. Microbiol.">
        <title>Complete genome sequence of Corynebacterium casei LMG S-19264T (=DSM 44701T), isolated from a smear-ripened cheese.</title>
        <authorList>
            <consortium name="US DOE Joint Genome Institute (JGI-PGF)"/>
            <person name="Walter F."/>
            <person name="Albersmeier A."/>
            <person name="Kalinowski J."/>
            <person name="Ruckert C."/>
        </authorList>
    </citation>
    <scope>NUCLEOTIDE SEQUENCE</scope>
    <source>
        <strain evidence="8">JCM 18487</strain>
    </source>
</reference>
<dbReference type="GO" id="GO:0030170">
    <property type="term" value="F:pyridoxal phosphate binding"/>
    <property type="evidence" value="ECO:0007669"/>
    <property type="project" value="InterPro"/>
</dbReference>
<dbReference type="InterPro" id="IPR004839">
    <property type="entry name" value="Aminotransferase_I/II_large"/>
</dbReference>
<evidence type="ECO:0000256" key="3">
    <source>
        <dbReference type="ARBA" id="ARBA00022576"/>
    </source>
</evidence>
<evidence type="ECO:0000313" key="8">
    <source>
        <dbReference type="EMBL" id="GGJ02733.1"/>
    </source>
</evidence>
<dbReference type="CDD" id="cd00609">
    <property type="entry name" value="AAT_like"/>
    <property type="match status" value="1"/>
</dbReference>
<feature type="domain" description="Aminotransferase class I/classII large" evidence="7">
    <location>
        <begin position="33"/>
        <end position="387"/>
    </location>
</feature>
<accession>A0A917NID4</accession>
<dbReference type="EMBL" id="BMOY01000011">
    <property type="protein sequence ID" value="GGJ02733.1"/>
    <property type="molecule type" value="Genomic_DNA"/>
</dbReference>